<keyword evidence="4" id="KW-1185">Reference proteome</keyword>
<evidence type="ECO:0000313" key="3">
    <source>
        <dbReference type="EMBL" id="PIL42071.1"/>
    </source>
</evidence>
<evidence type="ECO:0000256" key="2">
    <source>
        <dbReference type="SAM" id="SignalP"/>
    </source>
</evidence>
<name>A0A2G8T7Q3_9BURK</name>
<dbReference type="AlphaFoldDB" id="A0A2G8T7Q3"/>
<feature type="region of interest" description="Disordered" evidence="1">
    <location>
        <begin position="64"/>
        <end position="213"/>
    </location>
</feature>
<dbReference type="RefSeq" id="WP_099793817.1">
    <property type="nucleotide sequence ID" value="NZ_JBHLYV010000026.1"/>
</dbReference>
<keyword evidence="2" id="KW-0732">Signal</keyword>
<feature type="compositionally biased region" description="Low complexity" evidence="1">
    <location>
        <begin position="93"/>
        <end position="108"/>
    </location>
</feature>
<dbReference type="OrthoDB" id="7022621at2"/>
<organism evidence="3 4">
    <name type="scientific">Massilia eurypsychrophila</name>
    <dbReference type="NCBI Taxonomy" id="1485217"/>
    <lineage>
        <taxon>Bacteria</taxon>
        <taxon>Pseudomonadati</taxon>
        <taxon>Pseudomonadota</taxon>
        <taxon>Betaproteobacteria</taxon>
        <taxon>Burkholderiales</taxon>
        <taxon>Oxalobacteraceae</taxon>
        <taxon>Telluria group</taxon>
        <taxon>Massilia</taxon>
    </lineage>
</organism>
<dbReference type="EMBL" id="PDOC01000039">
    <property type="protein sequence ID" value="PIL42071.1"/>
    <property type="molecule type" value="Genomic_DNA"/>
</dbReference>
<dbReference type="Proteomes" id="UP000230390">
    <property type="component" value="Unassembled WGS sequence"/>
</dbReference>
<comment type="caution">
    <text evidence="3">The sequence shown here is derived from an EMBL/GenBank/DDBJ whole genome shotgun (WGS) entry which is preliminary data.</text>
</comment>
<accession>A0A2G8T7Q3</accession>
<feature type="compositionally biased region" description="Polar residues" evidence="1">
    <location>
        <begin position="197"/>
        <end position="206"/>
    </location>
</feature>
<feature type="signal peptide" evidence="2">
    <location>
        <begin position="1"/>
        <end position="21"/>
    </location>
</feature>
<evidence type="ECO:0008006" key="5">
    <source>
        <dbReference type="Google" id="ProtNLM"/>
    </source>
</evidence>
<feature type="chain" id="PRO_5013768957" description="Copper resistance protein CopB" evidence="2">
    <location>
        <begin position="22"/>
        <end position="213"/>
    </location>
</feature>
<gene>
    <name evidence="3" type="ORF">CR105_26320</name>
</gene>
<evidence type="ECO:0000313" key="4">
    <source>
        <dbReference type="Proteomes" id="UP000230390"/>
    </source>
</evidence>
<feature type="compositionally biased region" description="Basic and acidic residues" evidence="1">
    <location>
        <begin position="64"/>
        <end position="90"/>
    </location>
</feature>
<sequence>MQLNFLCPLLVLAIAPSAALAQAPSHPGATAAPPPTSPVYQSAFADYKPYKEPVVLSWRETNDQVRDSGGMQEHDMATMKSQSDDPHAGHDMTTGAKAGAGIAPIAKKTGQDRSAHAAKKAPAGAPHAGHDMSKMTPAKSAPAAPPTTGVPLTAKQTDAVQGGKQAQGGDPHAGHDMSKMPPAPKIAPSGADKANHGSYSARPNQPHNKKEKE</sequence>
<proteinExistence type="predicted"/>
<protein>
    <recommendedName>
        <fullName evidence="5">Copper resistance protein CopB</fullName>
    </recommendedName>
</protein>
<reference evidence="3 4" key="1">
    <citation type="submission" date="2017-10" db="EMBL/GenBank/DDBJ databases">
        <title>Massilia psychrophilum sp. nov., a novel purple-pigmented bacterium isolated from Tianshan glacier, Xinjiang Municipality, China.</title>
        <authorList>
            <person name="Wang H."/>
        </authorList>
    </citation>
    <scope>NUCLEOTIDE SEQUENCE [LARGE SCALE GENOMIC DNA]</scope>
    <source>
        <strain evidence="3 4">JCM 30074</strain>
    </source>
</reference>
<evidence type="ECO:0000256" key="1">
    <source>
        <dbReference type="SAM" id="MobiDB-lite"/>
    </source>
</evidence>